<evidence type="ECO:0000256" key="1">
    <source>
        <dbReference type="SAM" id="SignalP"/>
    </source>
</evidence>
<protein>
    <recommendedName>
        <fullName evidence="4">ET module</fullName>
    </recommendedName>
</protein>
<evidence type="ECO:0000313" key="2">
    <source>
        <dbReference type="EMBL" id="KAK6729495.1"/>
    </source>
</evidence>
<evidence type="ECO:0000313" key="3">
    <source>
        <dbReference type="Proteomes" id="UP001303046"/>
    </source>
</evidence>
<keyword evidence="1" id="KW-0732">Signal</keyword>
<proteinExistence type="predicted"/>
<dbReference type="EMBL" id="JAVFWL010000001">
    <property type="protein sequence ID" value="KAK6729495.1"/>
    <property type="molecule type" value="Genomic_DNA"/>
</dbReference>
<dbReference type="PANTHER" id="PTHR21749:SF4">
    <property type="entry name" value="PRION-LIKE-(Q_N-RICH)-DOMAIN-BEARING PROTEIN"/>
    <property type="match status" value="1"/>
</dbReference>
<dbReference type="Gene3D" id="2.10.60.10">
    <property type="entry name" value="CD59"/>
    <property type="match status" value="1"/>
</dbReference>
<dbReference type="Proteomes" id="UP001303046">
    <property type="component" value="Unassembled WGS sequence"/>
</dbReference>
<reference evidence="2 3" key="1">
    <citation type="submission" date="2023-08" db="EMBL/GenBank/DDBJ databases">
        <title>A Necator americanus chromosomal reference genome.</title>
        <authorList>
            <person name="Ilik V."/>
            <person name="Petrzelkova K.J."/>
            <person name="Pardy F."/>
            <person name="Fuh T."/>
            <person name="Niatou-Singa F.S."/>
            <person name="Gouil Q."/>
            <person name="Baker L."/>
            <person name="Ritchie M.E."/>
            <person name="Jex A.R."/>
            <person name="Gazzola D."/>
            <person name="Li H."/>
            <person name="Toshio Fujiwara R."/>
            <person name="Zhan B."/>
            <person name="Aroian R.V."/>
            <person name="Pafco B."/>
            <person name="Schwarz E.M."/>
        </authorList>
    </citation>
    <scope>NUCLEOTIDE SEQUENCE [LARGE SCALE GENOMIC DNA]</scope>
    <source>
        <strain evidence="2 3">Aroian</strain>
        <tissue evidence="2">Whole animal</tissue>
    </source>
</reference>
<dbReference type="InterPro" id="IPR045860">
    <property type="entry name" value="Snake_toxin-like_sf"/>
</dbReference>
<gene>
    <name evidence="2" type="primary">Necator_chrI.g2632</name>
    <name evidence="2" type="ORF">RB195_006504</name>
</gene>
<organism evidence="2 3">
    <name type="scientific">Necator americanus</name>
    <name type="common">Human hookworm</name>
    <dbReference type="NCBI Taxonomy" id="51031"/>
    <lineage>
        <taxon>Eukaryota</taxon>
        <taxon>Metazoa</taxon>
        <taxon>Ecdysozoa</taxon>
        <taxon>Nematoda</taxon>
        <taxon>Chromadorea</taxon>
        <taxon>Rhabditida</taxon>
        <taxon>Rhabditina</taxon>
        <taxon>Rhabditomorpha</taxon>
        <taxon>Strongyloidea</taxon>
        <taxon>Ancylostomatidae</taxon>
        <taxon>Bunostominae</taxon>
        <taxon>Necator</taxon>
    </lineage>
</organism>
<name>A0ABR1BWA7_NECAM</name>
<accession>A0ABR1BWA7</accession>
<comment type="caution">
    <text evidence="2">The sequence shown here is derived from an EMBL/GenBank/DDBJ whole genome shotgun (WGS) entry which is preliminary data.</text>
</comment>
<dbReference type="SUPFAM" id="SSF57302">
    <property type="entry name" value="Snake toxin-like"/>
    <property type="match status" value="1"/>
</dbReference>
<sequence length="193" mass="20923">MFVLALFLAVFPAAYSLTCYNGMKLVRMQSVGESVEECPSGAYCYNMTASAALIVDVVKAGCSTWRCMLARDKCISTTFQMVPVSLCCCSHDRCNVGGNPVFDQFIVPAYMSKRHESRAQLQCICVRIRNGALEAVVGTEVGPSQTAAMGGDSKGFTTLLAAALHRSVWREAAYAIACAFPTISVWPESLHIR</sequence>
<keyword evidence="3" id="KW-1185">Reference proteome</keyword>
<dbReference type="PANTHER" id="PTHR21749">
    <property type="entry name" value="PRION-LIKE- Q/N-RICH -DOMAIN-BEARING PROTEIN PROTEIN 24"/>
    <property type="match status" value="1"/>
</dbReference>
<feature type="signal peptide" evidence="1">
    <location>
        <begin position="1"/>
        <end position="16"/>
    </location>
</feature>
<evidence type="ECO:0008006" key="4">
    <source>
        <dbReference type="Google" id="ProtNLM"/>
    </source>
</evidence>
<feature type="chain" id="PRO_5045437636" description="ET module" evidence="1">
    <location>
        <begin position="17"/>
        <end position="193"/>
    </location>
</feature>